<reference evidence="1" key="1">
    <citation type="submission" date="2018-02" db="EMBL/GenBank/DDBJ databases">
        <title>Rhizophora mucronata_Transcriptome.</title>
        <authorList>
            <person name="Meera S.P."/>
            <person name="Sreeshan A."/>
            <person name="Augustine A."/>
        </authorList>
    </citation>
    <scope>NUCLEOTIDE SEQUENCE</scope>
    <source>
        <tissue evidence="1">Leaf</tissue>
    </source>
</reference>
<dbReference type="AlphaFoldDB" id="A0A2P2QNI4"/>
<sequence length="39" mass="4343">MDGHVQIIEKGHHHLWLSQGICSPVTLTQLSPLLPIELT</sequence>
<evidence type="ECO:0000313" key="1">
    <source>
        <dbReference type="EMBL" id="MBX68543.1"/>
    </source>
</evidence>
<dbReference type="EMBL" id="GGEC01088059">
    <property type="protein sequence ID" value="MBX68543.1"/>
    <property type="molecule type" value="Transcribed_RNA"/>
</dbReference>
<organism evidence="1">
    <name type="scientific">Rhizophora mucronata</name>
    <name type="common">Asiatic mangrove</name>
    <dbReference type="NCBI Taxonomy" id="61149"/>
    <lineage>
        <taxon>Eukaryota</taxon>
        <taxon>Viridiplantae</taxon>
        <taxon>Streptophyta</taxon>
        <taxon>Embryophyta</taxon>
        <taxon>Tracheophyta</taxon>
        <taxon>Spermatophyta</taxon>
        <taxon>Magnoliopsida</taxon>
        <taxon>eudicotyledons</taxon>
        <taxon>Gunneridae</taxon>
        <taxon>Pentapetalae</taxon>
        <taxon>rosids</taxon>
        <taxon>fabids</taxon>
        <taxon>Malpighiales</taxon>
        <taxon>Rhizophoraceae</taxon>
        <taxon>Rhizophora</taxon>
    </lineage>
</organism>
<accession>A0A2P2QNI4</accession>
<name>A0A2P2QNI4_RHIMU</name>
<protein>
    <submittedName>
        <fullName evidence="1">Uncharacterized protein</fullName>
    </submittedName>
</protein>
<proteinExistence type="predicted"/>